<gene>
    <name evidence="3" type="ORF">C4532_13905</name>
</gene>
<reference evidence="3 4" key="1">
    <citation type="journal article" date="2017" name="ISME J.">
        <title>Energy and carbon metabolisms in a deep terrestrial subsurface fluid microbial community.</title>
        <authorList>
            <person name="Momper L."/>
            <person name="Jungbluth S.P."/>
            <person name="Lee M.D."/>
            <person name="Amend J.P."/>
        </authorList>
    </citation>
    <scope>NUCLEOTIDE SEQUENCE [LARGE SCALE GENOMIC DNA]</scope>
    <source>
        <strain evidence="3">SURF_17</strain>
    </source>
</reference>
<dbReference type="AlphaFoldDB" id="A0A419EUD8"/>
<accession>A0A419EUD8</accession>
<proteinExistence type="predicted"/>
<sequence length="181" mass="19055">MLKGKNLAGILGVLQMILSRDRRLRKEGMAMKQKVAFAVVALFLAFLVASCTTTTTESGALAGGALGAGTGAIIGHQVGRGIEGALIGGAVGAVSGGLIGHEIDRTRTSAAYPPPQQYAPPPPPPPPRYYPPPPGYYGSMSEAQCTAQGHRWVTEHYEIRNRVGADGAVYQERVFVPSHCE</sequence>
<evidence type="ECO:0000313" key="4">
    <source>
        <dbReference type="Proteomes" id="UP000285961"/>
    </source>
</evidence>
<dbReference type="Pfam" id="PF13488">
    <property type="entry name" value="Gly-zipper_Omp"/>
    <property type="match status" value="1"/>
</dbReference>
<feature type="compositionally biased region" description="Pro residues" evidence="1">
    <location>
        <begin position="112"/>
        <end position="133"/>
    </location>
</feature>
<evidence type="ECO:0000259" key="2">
    <source>
        <dbReference type="Pfam" id="PF13488"/>
    </source>
</evidence>
<dbReference type="EMBL" id="QZKI01000098">
    <property type="protein sequence ID" value="RJP67839.1"/>
    <property type="molecule type" value="Genomic_DNA"/>
</dbReference>
<organism evidence="3 4">
    <name type="scientific">Candidatus Abyssobacteria bacterium SURF_17</name>
    <dbReference type="NCBI Taxonomy" id="2093361"/>
    <lineage>
        <taxon>Bacteria</taxon>
        <taxon>Pseudomonadati</taxon>
        <taxon>Candidatus Hydrogenedentota</taxon>
        <taxon>Candidatus Abyssobacteria</taxon>
    </lineage>
</organism>
<dbReference type="InterPro" id="IPR039567">
    <property type="entry name" value="Gly-zipper"/>
</dbReference>
<feature type="region of interest" description="Disordered" evidence="1">
    <location>
        <begin position="109"/>
        <end position="133"/>
    </location>
</feature>
<dbReference type="Proteomes" id="UP000285961">
    <property type="component" value="Unassembled WGS sequence"/>
</dbReference>
<feature type="domain" description="Glycine zipper" evidence="2">
    <location>
        <begin position="63"/>
        <end position="105"/>
    </location>
</feature>
<evidence type="ECO:0000256" key="1">
    <source>
        <dbReference type="SAM" id="MobiDB-lite"/>
    </source>
</evidence>
<protein>
    <recommendedName>
        <fullName evidence="2">Glycine zipper domain-containing protein</fullName>
    </recommendedName>
</protein>
<name>A0A419EUD8_9BACT</name>
<comment type="caution">
    <text evidence="3">The sequence shown here is derived from an EMBL/GenBank/DDBJ whole genome shotgun (WGS) entry which is preliminary data.</text>
</comment>
<evidence type="ECO:0000313" key="3">
    <source>
        <dbReference type="EMBL" id="RJP67839.1"/>
    </source>
</evidence>